<gene>
    <name evidence="6" type="ORF">J27TS8_43690</name>
</gene>
<dbReference type="InterPro" id="IPR052155">
    <property type="entry name" value="Biofilm_reg_signaling"/>
</dbReference>
<dbReference type="InterPro" id="IPR013767">
    <property type="entry name" value="PAS_fold"/>
</dbReference>
<comment type="caution">
    <text evidence="6">The sequence shown here is derived from an EMBL/GenBank/DDBJ whole genome shotgun (WGS) entry which is preliminary data.</text>
</comment>
<evidence type="ECO:0000313" key="6">
    <source>
        <dbReference type="EMBL" id="GIN64376.1"/>
    </source>
</evidence>
<dbReference type="NCBIfam" id="TIGR00229">
    <property type="entry name" value="sensory_box"/>
    <property type="match status" value="3"/>
</dbReference>
<feature type="transmembrane region" description="Helical" evidence="1">
    <location>
        <begin position="6"/>
        <end position="30"/>
    </location>
</feature>
<dbReference type="SUPFAM" id="SSF55785">
    <property type="entry name" value="PYP-like sensor domain (PAS domain)"/>
    <property type="match status" value="3"/>
</dbReference>
<dbReference type="SMART" id="SM00086">
    <property type="entry name" value="PAC"/>
    <property type="match status" value="3"/>
</dbReference>
<dbReference type="SUPFAM" id="SSF141868">
    <property type="entry name" value="EAL domain-like"/>
    <property type="match status" value="1"/>
</dbReference>
<dbReference type="InterPro" id="IPR035965">
    <property type="entry name" value="PAS-like_dom_sf"/>
</dbReference>
<feature type="domain" description="EAL" evidence="4">
    <location>
        <begin position="625"/>
        <end position="879"/>
    </location>
</feature>
<dbReference type="InterPro" id="IPR000700">
    <property type="entry name" value="PAS-assoc_C"/>
</dbReference>
<dbReference type="Pfam" id="PF08447">
    <property type="entry name" value="PAS_3"/>
    <property type="match status" value="2"/>
</dbReference>
<dbReference type="CDD" id="cd00130">
    <property type="entry name" value="PAS"/>
    <property type="match status" value="2"/>
</dbReference>
<dbReference type="PROSITE" id="PS50112">
    <property type="entry name" value="PAS"/>
    <property type="match status" value="2"/>
</dbReference>
<evidence type="ECO:0000259" key="5">
    <source>
        <dbReference type="PROSITE" id="PS50887"/>
    </source>
</evidence>
<dbReference type="InterPro" id="IPR000014">
    <property type="entry name" value="PAS"/>
</dbReference>
<feature type="transmembrane region" description="Helical" evidence="1">
    <location>
        <begin position="42"/>
        <end position="63"/>
    </location>
</feature>
<accession>A0A919WLM3</accession>
<dbReference type="InterPro" id="IPR029787">
    <property type="entry name" value="Nucleotide_cyclase"/>
</dbReference>
<evidence type="ECO:0008006" key="8">
    <source>
        <dbReference type="Google" id="ProtNLM"/>
    </source>
</evidence>
<dbReference type="Pfam" id="PF00990">
    <property type="entry name" value="GGDEF"/>
    <property type="match status" value="1"/>
</dbReference>
<dbReference type="SUPFAM" id="SSF55073">
    <property type="entry name" value="Nucleotide cyclase"/>
    <property type="match status" value="1"/>
</dbReference>
<dbReference type="Gene3D" id="2.10.70.100">
    <property type="match status" value="1"/>
</dbReference>
<feature type="domain" description="PAC" evidence="3">
    <location>
        <begin position="400"/>
        <end position="451"/>
    </location>
</feature>
<dbReference type="Gene3D" id="3.30.70.270">
    <property type="match status" value="1"/>
</dbReference>
<dbReference type="NCBIfam" id="TIGR00254">
    <property type="entry name" value="GGDEF"/>
    <property type="match status" value="1"/>
</dbReference>
<keyword evidence="1" id="KW-0472">Membrane</keyword>
<dbReference type="OrthoDB" id="9759607at2"/>
<dbReference type="InterPro" id="IPR001633">
    <property type="entry name" value="EAL_dom"/>
</dbReference>
<dbReference type="Proteomes" id="UP000682111">
    <property type="component" value="Unassembled WGS sequence"/>
</dbReference>
<dbReference type="CDD" id="cd01948">
    <property type="entry name" value="EAL"/>
    <property type="match status" value="1"/>
</dbReference>
<feature type="domain" description="PAS" evidence="2">
    <location>
        <begin position="99"/>
        <end position="147"/>
    </location>
</feature>
<feature type="domain" description="GGDEF" evidence="5">
    <location>
        <begin position="483"/>
        <end position="616"/>
    </location>
</feature>
<dbReference type="Pfam" id="PF00563">
    <property type="entry name" value="EAL"/>
    <property type="match status" value="1"/>
</dbReference>
<keyword evidence="7" id="KW-1185">Reference proteome</keyword>
<dbReference type="SMART" id="SM00091">
    <property type="entry name" value="PAS"/>
    <property type="match status" value="3"/>
</dbReference>
<evidence type="ECO:0000256" key="1">
    <source>
        <dbReference type="SAM" id="Phobius"/>
    </source>
</evidence>
<dbReference type="PANTHER" id="PTHR44757">
    <property type="entry name" value="DIGUANYLATE CYCLASE DGCP"/>
    <property type="match status" value="1"/>
</dbReference>
<sequence length="894" mass="102049">MRYTVFYSLGLVTFFVLLVVLFILLDQLIIHRFFDPLQVPSFILNGILLILLIPLLLLFLNYIRKERQKYIASQMEIQKYKLTLEKSTIAAYIISDKGFLYISPAFAELFGYSREEFYEGKIALNDLIEVEFHDIVSKNMKDRLKGKDVVANYQIKARRKDGTELYLELYPSLEVFNGINVIIGNVINRTEKHFMLIELEKREKALTQAQKTAGIFYWEYDILRDELIWSTPIYELLEIPEHEEASFELLLSKVHPDDREVLLISKEQELKGRSITNVFRVLRKDGTISTVYTVSQSMLDDKGQATMVVGTMQDMTKRLNEEDRLERSEIQYKSLFENNLDTVVLLDLEGNVLSINEMGLSTFGYTKEEIVHQNAINVVSPEYTEAAKRLFVQVLLGEPKRVQLQVIHKQGHFVDLDITVMPITVKSEVEGVFCIAKDVTEQKEHVKTIEKLAYQDHLTGLPNRRRLLELMTLHLEEAKNNSLMMGILYIDLDRLKFVNDNLGHVYGDELIIEAGKRILTSIRAEDTLARVGGDEFVVIIPNIPDLEITTKIAKGIMDSFKAGFIIGNKLFRTTASIGISAFPTHGTEINDLISKADKAMYFVKSSGKDHFKIFESNLSEKEKRKFILQTSLESSLKNKAFYLMYQPRMDVQTGRTSTFESLIRWDNPELGLVNPSEFIKIAEETGDIVPLGEWVLSESLRTLKHLHLSGMKHLKVSVNVSVRQLYHSHFDQTISSMLQQYQLPPSSLELEVTESMLINDDQEISNVLKSLRAQGVCLSIDDFGTGNSSISYLKRLSVDVLKIDRSFITGLPGAKENAAITAAMINLAHDLNIKVVCEGIETKEELAAIIKMNSDEVQGYFISYPLSKEDLFLFLNNETVKGRKLLDHFKPPAD</sequence>
<keyword evidence="1" id="KW-0812">Transmembrane</keyword>
<reference evidence="6" key="1">
    <citation type="submission" date="2021-03" db="EMBL/GenBank/DDBJ databases">
        <title>Antimicrobial resistance genes in bacteria isolated from Japanese honey, and their potential for conferring macrolide and lincosamide resistance in the American foulbrood pathogen Paenibacillus larvae.</title>
        <authorList>
            <person name="Okamoto M."/>
            <person name="Kumagai M."/>
            <person name="Kanamori H."/>
            <person name="Takamatsu D."/>
        </authorList>
    </citation>
    <scope>NUCLEOTIDE SEQUENCE</scope>
    <source>
        <strain evidence="6">J27TS8</strain>
    </source>
</reference>
<dbReference type="InterPro" id="IPR000160">
    <property type="entry name" value="GGDEF_dom"/>
</dbReference>
<evidence type="ECO:0000259" key="2">
    <source>
        <dbReference type="PROSITE" id="PS50112"/>
    </source>
</evidence>
<dbReference type="EMBL" id="BORC01000013">
    <property type="protein sequence ID" value="GIN64376.1"/>
    <property type="molecule type" value="Genomic_DNA"/>
</dbReference>
<dbReference type="PROSITE" id="PS50887">
    <property type="entry name" value="GGDEF"/>
    <property type="match status" value="1"/>
</dbReference>
<dbReference type="PROSITE" id="PS50113">
    <property type="entry name" value="PAC"/>
    <property type="match status" value="2"/>
</dbReference>
<evidence type="ECO:0000259" key="3">
    <source>
        <dbReference type="PROSITE" id="PS50113"/>
    </source>
</evidence>
<dbReference type="AlphaFoldDB" id="A0A919WLM3"/>
<evidence type="ECO:0000259" key="4">
    <source>
        <dbReference type="PROSITE" id="PS50883"/>
    </source>
</evidence>
<name>A0A919WLM3_9BACI</name>
<dbReference type="Gene3D" id="3.20.20.450">
    <property type="entry name" value="EAL domain"/>
    <property type="match status" value="1"/>
</dbReference>
<dbReference type="SMART" id="SM00267">
    <property type="entry name" value="GGDEF"/>
    <property type="match status" value="1"/>
</dbReference>
<dbReference type="SMART" id="SM00052">
    <property type="entry name" value="EAL"/>
    <property type="match status" value="1"/>
</dbReference>
<dbReference type="RefSeq" id="WP_095311208.1">
    <property type="nucleotide sequence ID" value="NZ_BORC01000013.1"/>
</dbReference>
<keyword evidence="1" id="KW-1133">Transmembrane helix</keyword>
<proteinExistence type="predicted"/>
<dbReference type="InterPro" id="IPR001610">
    <property type="entry name" value="PAC"/>
</dbReference>
<dbReference type="Pfam" id="PF00989">
    <property type="entry name" value="PAS"/>
    <property type="match status" value="1"/>
</dbReference>
<dbReference type="PROSITE" id="PS50883">
    <property type="entry name" value="EAL"/>
    <property type="match status" value="1"/>
</dbReference>
<dbReference type="InterPro" id="IPR043128">
    <property type="entry name" value="Rev_trsase/Diguanyl_cyclase"/>
</dbReference>
<dbReference type="PANTHER" id="PTHR44757:SF2">
    <property type="entry name" value="BIOFILM ARCHITECTURE MAINTENANCE PROTEIN MBAA"/>
    <property type="match status" value="1"/>
</dbReference>
<dbReference type="InterPro" id="IPR035919">
    <property type="entry name" value="EAL_sf"/>
</dbReference>
<dbReference type="CDD" id="cd01949">
    <property type="entry name" value="GGDEF"/>
    <property type="match status" value="1"/>
</dbReference>
<dbReference type="Gene3D" id="3.30.450.20">
    <property type="entry name" value="PAS domain"/>
    <property type="match status" value="3"/>
</dbReference>
<evidence type="ECO:0000313" key="7">
    <source>
        <dbReference type="Proteomes" id="UP000682111"/>
    </source>
</evidence>
<dbReference type="GO" id="GO:0006355">
    <property type="term" value="P:regulation of DNA-templated transcription"/>
    <property type="evidence" value="ECO:0007669"/>
    <property type="project" value="InterPro"/>
</dbReference>
<feature type="domain" description="PAS" evidence="2">
    <location>
        <begin position="328"/>
        <end position="398"/>
    </location>
</feature>
<organism evidence="6 7">
    <name type="scientific">Robertmurraya siralis</name>
    <dbReference type="NCBI Taxonomy" id="77777"/>
    <lineage>
        <taxon>Bacteria</taxon>
        <taxon>Bacillati</taxon>
        <taxon>Bacillota</taxon>
        <taxon>Bacilli</taxon>
        <taxon>Bacillales</taxon>
        <taxon>Bacillaceae</taxon>
        <taxon>Robertmurraya</taxon>
    </lineage>
</organism>
<feature type="domain" description="PAC" evidence="3">
    <location>
        <begin position="275"/>
        <end position="327"/>
    </location>
</feature>
<dbReference type="InterPro" id="IPR013655">
    <property type="entry name" value="PAS_fold_3"/>
</dbReference>
<protein>
    <recommendedName>
        <fullName evidence="8">Diguanylate cyclase/phosphodiesterase with PAS/PAC sensor(S)</fullName>
    </recommendedName>
</protein>